<gene>
    <name evidence="2" type="ORF">OEIGOIKO_02665</name>
</gene>
<dbReference type="Proteomes" id="UP000287830">
    <property type="component" value="Unassembled WGS sequence"/>
</dbReference>
<comment type="caution">
    <text evidence="2">The sequence shown here is derived from an EMBL/GenBank/DDBJ whole genome shotgun (WGS) entry which is preliminary data.</text>
</comment>
<name>A0A7U9PXQ0_9ACTN</name>
<feature type="transmembrane region" description="Helical" evidence="1">
    <location>
        <begin position="6"/>
        <end position="28"/>
    </location>
</feature>
<dbReference type="GeneID" id="95621630"/>
<dbReference type="EMBL" id="BHZC01000001">
    <property type="protein sequence ID" value="GCD34925.1"/>
    <property type="molecule type" value="Genomic_DNA"/>
</dbReference>
<reference evidence="2 3" key="1">
    <citation type="submission" date="2018-11" db="EMBL/GenBank/DDBJ databases">
        <title>Whole genome sequence of Streptomyces chrestomyceticus NBRC 13444(T).</title>
        <authorList>
            <person name="Komaki H."/>
            <person name="Tamura T."/>
        </authorList>
    </citation>
    <scope>NUCLEOTIDE SEQUENCE [LARGE SCALE GENOMIC DNA]</scope>
    <source>
        <strain evidence="2 3">NBRC 13444</strain>
    </source>
</reference>
<evidence type="ECO:0000313" key="3">
    <source>
        <dbReference type="Proteomes" id="UP000287830"/>
    </source>
</evidence>
<evidence type="ECO:0000313" key="2">
    <source>
        <dbReference type="EMBL" id="GCD34925.1"/>
    </source>
</evidence>
<feature type="transmembrane region" description="Helical" evidence="1">
    <location>
        <begin position="115"/>
        <end position="135"/>
    </location>
</feature>
<keyword evidence="1" id="KW-0472">Membrane</keyword>
<proteinExistence type="predicted"/>
<protein>
    <submittedName>
        <fullName evidence="2">Uncharacterized protein</fullName>
    </submittedName>
</protein>
<dbReference type="OrthoDB" id="4230909at2"/>
<dbReference type="AlphaFoldDB" id="A0A7U9PXQ0"/>
<dbReference type="RefSeq" id="WP_125045019.1">
    <property type="nucleotide sequence ID" value="NZ_BHZC01000001.1"/>
</dbReference>
<keyword evidence="1" id="KW-1133">Transmembrane helix</keyword>
<feature type="transmembrane region" description="Helical" evidence="1">
    <location>
        <begin position="40"/>
        <end position="60"/>
    </location>
</feature>
<organism evidence="2 3">
    <name type="scientific">Streptomyces chrestomyceticus JCM 4735</name>
    <dbReference type="NCBI Taxonomy" id="1306181"/>
    <lineage>
        <taxon>Bacteria</taxon>
        <taxon>Bacillati</taxon>
        <taxon>Actinomycetota</taxon>
        <taxon>Actinomycetes</taxon>
        <taxon>Kitasatosporales</taxon>
        <taxon>Streptomycetaceae</taxon>
        <taxon>Streptomyces</taxon>
    </lineage>
</organism>
<accession>A0A7U9PXQ0</accession>
<sequence>MEYLLTWAFALLAVITPAAVTALYTHLFCAGTFRRATRPWAEGAAFAGMFSVLAFAWGLWKSFAWDIGETCALHGHRYDVDFHLDPARRQQGLLPLFSNKCDASYDLVPGYVNPLFWSCVALTAVLTCCAVAVAVRGRRRDRVARGRESAQGA</sequence>
<keyword evidence="1" id="KW-0812">Transmembrane</keyword>
<evidence type="ECO:0000256" key="1">
    <source>
        <dbReference type="SAM" id="Phobius"/>
    </source>
</evidence>